<dbReference type="InterPro" id="IPR003265">
    <property type="entry name" value="HhH-GPD_domain"/>
</dbReference>
<dbReference type="GO" id="GO:0003684">
    <property type="term" value="F:damaged DNA binding"/>
    <property type="evidence" value="ECO:0007669"/>
    <property type="project" value="InterPro"/>
</dbReference>
<evidence type="ECO:0000313" key="12">
    <source>
        <dbReference type="Proteomes" id="UP000623269"/>
    </source>
</evidence>
<dbReference type="RefSeq" id="WP_197659564.1">
    <property type="nucleotide sequence ID" value="NZ_JAEAGR010000001.1"/>
</dbReference>
<dbReference type="InterPro" id="IPR052054">
    <property type="entry name" value="Oxidative_DNA_repair_enzyme"/>
</dbReference>
<dbReference type="EMBL" id="JAEAGR010000001">
    <property type="protein sequence ID" value="MBH1939332.1"/>
    <property type="molecule type" value="Genomic_DNA"/>
</dbReference>
<dbReference type="AlphaFoldDB" id="A0A8J7H063"/>
<sequence length="272" mass="31662">MIIESNNINIRQIAESGQCFRMNEIKQDTFSLIAYGRYLQLKQLDDTAIEISCSGEEYELIWKDYFDLSYDYNRIIQKLMKGKDDFLKKAGDYGKGIRILRQEPFEILISFIISQNKNIPSIKKCIEGICNRYGEFKISEEHYKMGYYAFPTPGRLANAKKEELRELKLGYRDEYIIKAAQAIHEGRINLDQLKACSHEEAVTALKTIPGVGDKVANCISLYGLHHIEAFPVDVWINKVLNEVYQNSFDVEQYQGYAGIIQQYMFYYMRSLK</sequence>
<comment type="similarity">
    <text evidence="1">Belongs to the type-1 OGG1 family.</text>
</comment>
<gene>
    <name evidence="11" type="ORF">I5677_00330</name>
</gene>
<dbReference type="PANTHER" id="PTHR10242:SF2">
    <property type="entry name" value="N-GLYCOSYLASE_DNA LYASE"/>
    <property type="match status" value="1"/>
</dbReference>
<dbReference type="InterPro" id="IPR023170">
    <property type="entry name" value="HhH_base_excis_C"/>
</dbReference>
<evidence type="ECO:0000259" key="10">
    <source>
        <dbReference type="SMART" id="SM00478"/>
    </source>
</evidence>
<protein>
    <recommendedName>
        <fullName evidence="2">DNA-(apurinic or apyrimidinic site) lyase</fullName>
        <ecNumber evidence="2">4.2.99.18</ecNumber>
    </recommendedName>
</protein>
<keyword evidence="7" id="KW-0511">Multifunctional enzyme</keyword>
<keyword evidence="3" id="KW-0227">DNA damage</keyword>
<comment type="caution">
    <text evidence="11">The sequence shown here is derived from an EMBL/GenBank/DDBJ whole genome shotgun (WGS) entry which is preliminary data.</text>
</comment>
<keyword evidence="4" id="KW-0378">Hydrolase</keyword>
<dbReference type="SUPFAM" id="SSF48150">
    <property type="entry name" value="DNA-glycosylase"/>
    <property type="match status" value="1"/>
</dbReference>
<evidence type="ECO:0000256" key="7">
    <source>
        <dbReference type="ARBA" id="ARBA00023268"/>
    </source>
</evidence>
<accession>A0A8J7H063</accession>
<dbReference type="EC" id="4.2.99.18" evidence="2"/>
<evidence type="ECO:0000256" key="2">
    <source>
        <dbReference type="ARBA" id="ARBA00012720"/>
    </source>
</evidence>
<evidence type="ECO:0000256" key="4">
    <source>
        <dbReference type="ARBA" id="ARBA00022801"/>
    </source>
</evidence>
<dbReference type="Pfam" id="PF00730">
    <property type="entry name" value="HhH-GPD"/>
    <property type="match status" value="1"/>
</dbReference>
<evidence type="ECO:0000256" key="5">
    <source>
        <dbReference type="ARBA" id="ARBA00023204"/>
    </source>
</evidence>
<dbReference type="Proteomes" id="UP000623269">
    <property type="component" value="Unassembled WGS sequence"/>
</dbReference>
<dbReference type="InterPro" id="IPR012904">
    <property type="entry name" value="OGG_N"/>
</dbReference>
<dbReference type="PANTHER" id="PTHR10242">
    <property type="entry name" value="8-OXOGUANINE DNA GLYCOSYLASE"/>
    <property type="match status" value="1"/>
</dbReference>
<keyword evidence="12" id="KW-1185">Reference proteome</keyword>
<dbReference type="GO" id="GO:0008534">
    <property type="term" value="F:oxidized purine nucleobase lesion DNA N-glycosylase activity"/>
    <property type="evidence" value="ECO:0007669"/>
    <property type="project" value="InterPro"/>
</dbReference>
<keyword evidence="5" id="KW-0234">DNA repair</keyword>
<evidence type="ECO:0000256" key="8">
    <source>
        <dbReference type="ARBA" id="ARBA00023295"/>
    </source>
</evidence>
<dbReference type="Pfam" id="PF07934">
    <property type="entry name" value="OGG_N"/>
    <property type="match status" value="1"/>
</dbReference>
<evidence type="ECO:0000256" key="3">
    <source>
        <dbReference type="ARBA" id="ARBA00022763"/>
    </source>
</evidence>
<dbReference type="SMART" id="SM00478">
    <property type="entry name" value="ENDO3c"/>
    <property type="match status" value="1"/>
</dbReference>
<proteinExistence type="inferred from homology"/>
<dbReference type="Gene3D" id="1.10.340.30">
    <property type="entry name" value="Hypothetical protein, domain 2"/>
    <property type="match status" value="1"/>
</dbReference>
<organism evidence="11 12">
    <name type="scientific">Mobilitalea sibirica</name>
    <dbReference type="NCBI Taxonomy" id="1462919"/>
    <lineage>
        <taxon>Bacteria</taxon>
        <taxon>Bacillati</taxon>
        <taxon>Bacillota</taxon>
        <taxon>Clostridia</taxon>
        <taxon>Lachnospirales</taxon>
        <taxon>Lachnospiraceae</taxon>
        <taxon>Mobilitalea</taxon>
    </lineage>
</organism>
<reference evidence="11" key="1">
    <citation type="submission" date="2020-12" db="EMBL/GenBank/DDBJ databases">
        <title>M. sibirica DSM 26468T genome.</title>
        <authorList>
            <person name="Thieme N."/>
            <person name="Rettenmaier R."/>
            <person name="Zverlov V."/>
            <person name="Liebl W."/>
        </authorList>
    </citation>
    <scope>NUCLEOTIDE SEQUENCE</scope>
    <source>
        <strain evidence="11">DSM 26468</strain>
    </source>
</reference>
<dbReference type="GO" id="GO:0006284">
    <property type="term" value="P:base-excision repair"/>
    <property type="evidence" value="ECO:0007669"/>
    <property type="project" value="InterPro"/>
</dbReference>
<feature type="domain" description="HhH-GPD" evidence="10">
    <location>
        <begin position="113"/>
        <end position="269"/>
    </location>
</feature>
<comment type="catalytic activity">
    <reaction evidence="9">
        <text>2'-deoxyribonucleotide-(2'-deoxyribose 5'-phosphate)-2'-deoxyribonucleotide-DNA = a 3'-end 2'-deoxyribonucleotide-(2,3-dehydro-2,3-deoxyribose 5'-phosphate)-DNA + a 5'-end 5'-phospho-2'-deoxyribonucleoside-DNA + H(+)</text>
        <dbReference type="Rhea" id="RHEA:66592"/>
        <dbReference type="Rhea" id="RHEA-COMP:13180"/>
        <dbReference type="Rhea" id="RHEA-COMP:16897"/>
        <dbReference type="Rhea" id="RHEA-COMP:17067"/>
        <dbReference type="ChEBI" id="CHEBI:15378"/>
        <dbReference type="ChEBI" id="CHEBI:136412"/>
        <dbReference type="ChEBI" id="CHEBI:157695"/>
        <dbReference type="ChEBI" id="CHEBI:167181"/>
        <dbReference type="EC" id="4.2.99.18"/>
    </reaction>
</comment>
<dbReference type="InterPro" id="IPR011257">
    <property type="entry name" value="DNA_glycosylase"/>
</dbReference>
<dbReference type="SUPFAM" id="SSF55945">
    <property type="entry name" value="TATA-box binding protein-like"/>
    <property type="match status" value="1"/>
</dbReference>
<evidence type="ECO:0000256" key="9">
    <source>
        <dbReference type="ARBA" id="ARBA00044632"/>
    </source>
</evidence>
<dbReference type="CDD" id="cd00056">
    <property type="entry name" value="ENDO3c"/>
    <property type="match status" value="1"/>
</dbReference>
<evidence type="ECO:0000256" key="1">
    <source>
        <dbReference type="ARBA" id="ARBA00010679"/>
    </source>
</evidence>
<evidence type="ECO:0000313" key="11">
    <source>
        <dbReference type="EMBL" id="MBH1939332.1"/>
    </source>
</evidence>
<name>A0A8J7H063_9FIRM</name>
<evidence type="ECO:0000256" key="6">
    <source>
        <dbReference type="ARBA" id="ARBA00023239"/>
    </source>
</evidence>
<dbReference type="GO" id="GO:0140078">
    <property type="term" value="F:class I DNA-(apurinic or apyrimidinic site) endonuclease activity"/>
    <property type="evidence" value="ECO:0007669"/>
    <property type="project" value="UniProtKB-EC"/>
</dbReference>
<keyword evidence="6" id="KW-0456">Lyase</keyword>
<keyword evidence="8" id="KW-0326">Glycosidase</keyword>
<dbReference type="GO" id="GO:0006289">
    <property type="term" value="P:nucleotide-excision repair"/>
    <property type="evidence" value="ECO:0007669"/>
    <property type="project" value="InterPro"/>
</dbReference>
<dbReference type="Gene3D" id="3.30.310.260">
    <property type="match status" value="1"/>
</dbReference>
<dbReference type="Gene3D" id="1.10.1670.10">
    <property type="entry name" value="Helix-hairpin-Helix base-excision DNA repair enzymes (C-terminal)"/>
    <property type="match status" value="1"/>
</dbReference>